<dbReference type="GO" id="GO:0015937">
    <property type="term" value="P:coenzyme A biosynthetic process"/>
    <property type="evidence" value="ECO:0007669"/>
    <property type="project" value="UniProtKB-UniRule"/>
</dbReference>
<feature type="domain" description="Cytidyltransferase-like" evidence="10">
    <location>
        <begin position="5"/>
        <end position="133"/>
    </location>
</feature>
<dbReference type="InterPro" id="IPR001980">
    <property type="entry name" value="PPAT"/>
</dbReference>
<comment type="catalytic activity">
    <reaction evidence="8 9">
        <text>(R)-4'-phosphopantetheine + ATP + H(+) = 3'-dephospho-CoA + diphosphate</text>
        <dbReference type="Rhea" id="RHEA:19801"/>
        <dbReference type="ChEBI" id="CHEBI:15378"/>
        <dbReference type="ChEBI" id="CHEBI:30616"/>
        <dbReference type="ChEBI" id="CHEBI:33019"/>
        <dbReference type="ChEBI" id="CHEBI:57328"/>
        <dbReference type="ChEBI" id="CHEBI:61723"/>
        <dbReference type="EC" id="2.7.7.3"/>
    </reaction>
</comment>
<dbReference type="Gene3D" id="3.40.50.620">
    <property type="entry name" value="HUPs"/>
    <property type="match status" value="1"/>
</dbReference>
<evidence type="ECO:0000313" key="11">
    <source>
        <dbReference type="EMBL" id="RNM31235.1"/>
    </source>
</evidence>
<comment type="pathway">
    <text evidence="9">Cofactor biosynthesis; coenzyme A biosynthesis; CoA from (R)-pantothenate: step 4/5.</text>
</comment>
<evidence type="ECO:0000256" key="3">
    <source>
        <dbReference type="ARBA" id="ARBA00022695"/>
    </source>
</evidence>
<dbReference type="SUPFAM" id="SSF52374">
    <property type="entry name" value="Nucleotidylyl transferase"/>
    <property type="match status" value="1"/>
</dbReference>
<comment type="caution">
    <text evidence="11">The sequence shown here is derived from an EMBL/GenBank/DDBJ whole genome shotgun (WGS) entry which is preliminary data.</text>
</comment>
<evidence type="ECO:0000313" key="12">
    <source>
        <dbReference type="Proteomes" id="UP000276568"/>
    </source>
</evidence>
<feature type="binding site" evidence="9">
    <location>
        <begin position="123"/>
        <end position="129"/>
    </location>
    <ligand>
        <name>ATP</name>
        <dbReference type="ChEBI" id="CHEBI:30616"/>
    </ligand>
</feature>
<dbReference type="NCBIfam" id="TIGR01510">
    <property type="entry name" value="coaD_prev_kdtB"/>
    <property type="match status" value="1"/>
</dbReference>
<keyword evidence="12" id="KW-1185">Reference proteome</keyword>
<gene>
    <name evidence="9" type="primary">coaD</name>
    <name evidence="11" type="ORF">EDX97_01315</name>
</gene>
<evidence type="ECO:0000256" key="7">
    <source>
        <dbReference type="ARBA" id="ARBA00022993"/>
    </source>
</evidence>
<comment type="subunit">
    <text evidence="9">Homohexamer.</text>
</comment>
<protein>
    <recommendedName>
        <fullName evidence="9">Phosphopantetheine adenylyltransferase</fullName>
        <ecNumber evidence="9">2.7.7.3</ecNumber>
    </recommendedName>
    <alternativeName>
        <fullName evidence="9">Dephospho-CoA pyrophosphorylase</fullName>
    </alternativeName>
    <alternativeName>
        <fullName evidence="9">Pantetheine-phosphate adenylyltransferase</fullName>
        <shortName evidence="9">PPAT</shortName>
    </alternativeName>
</protein>
<evidence type="ECO:0000256" key="5">
    <source>
        <dbReference type="ARBA" id="ARBA00022840"/>
    </source>
</evidence>
<evidence type="ECO:0000256" key="2">
    <source>
        <dbReference type="ARBA" id="ARBA00022679"/>
    </source>
</evidence>
<feature type="binding site" evidence="9">
    <location>
        <position position="87"/>
    </location>
    <ligand>
        <name>substrate</name>
    </ligand>
</feature>
<evidence type="ECO:0000256" key="8">
    <source>
        <dbReference type="ARBA" id="ARBA00029346"/>
    </source>
</evidence>
<feature type="binding site" evidence="9">
    <location>
        <position position="98"/>
    </location>
    <ligand>
        <name>ATP</name>
        <dbReference type="ChEBI" id="CHEBI:30616"/>
    </ligand>
</feature>
<dbReference type="GO" id="GO:0004595">
    <property type="term" value="F:pantetheine-phosphate adenylyltransferase activity"/>
    <property type="evidence" value="ECO:0007669"/>
    <property type="project" value="UniProtKB-UniRule"/>
</dbReference>
<proteinExistence type="inferred from homology"/>
<feature type="binding site" evidence="9">
    <location>
        <position position="73"/>
    </location>
    <ligand>
        <name>substrate</name>
    </ligand>
</feature>
<dbReference type="InterPro" id="IPR014729">
    <property type="entry name" value="Rossmann-like_a/b/a_fold"/>
</dbReference>
<comment type="caution">
    <text evidence="9">Lacks conserved residue(s) required for the propagation of feature annotation.</text>
</comment>
<organism evidence="11 12">
    <name type="scientific">Absicoccus porci</name>
    <dbReference type="NCBI Taxonomy" id="2486576"/>
    <lineage>
        <taxon>Bacteria</taxon>
        <taxon>Bacillati</taxon>
        <taxon>Bacillota</taxon>
        <taxon>Erysipelotrichia</taxon>
        <taxon>Erysipelotrichales</taxon>
        <taxon>Erysipelotrichaceae</taxon>
        <taxon>Absicoccus</taxon>
    </lineage>
</organism>
<reference evidence="11 12" key="1">
    <citation type="submission" date="2018-11" db="EMBL/GenBank/DDBJ databases">
        <title>Clostridium sp. nov., a member of the family Erysipelotrichaceae isolated from pig faeces.</title>
        <authorList>
            <person name="Chang Y.-H."/>
        </authorList>
    </citation>
    <scope>NUCLEOTIDE SEQUENCE [LARGE SCALE GENOMIC DNA]</scope>
    <source>
        <strain evidence="11 12">YH-panp20</strain>
    </source>
</reference>
<dbReference type="GO" id="GO:0005737">
    <property type="term" value="C:cytoplasm"/>
    <property type="evidence" value="ECO:0007669"/>
    <property type="project" value="UniProtKB-SubCell"/>
</dbReference>
<feature type="binding site" evidence="9">
    <location>
        <begin position="88"/>
        <end position="90"/>
    </location>
    <ligand>
        <name>ATP</name>
        <dbReference type="ChEBI" id="CHEBI:30616"/>
    </ligand>
</feature>
<feature type="binding site" evidence="9">
    <location>
        <position position="17"/>
    </location>
    <ligand>
        <name>ATP</name>
        <dbReference type="ChEBI" id="CHEBI:30616"/>
    </ligand>
</feature>
<dbReference type="AlphaFoldDB" id="A0A3N0I2J9"/>
<dbReference type="NCBIfam" id="TIGR00125">
    <property type="entry name" value="cyt_tran_rel"/>
    <property type="match status" value="1"/>
</dbReference>
<keyword evidence="3 9" id="KW-0548">Nucleotidyltransferase</keyword>
<feature type="site" description="Transition state stabilizer" evidence="9">
    <location>
        <position position="17"/>
    </location>
</feature>
<keyword evidence="4 9" id="KW-0547">Nucleotide-binding</keyword>
<comment type="subcellular location">
    <subcellularLocation>
        <location evidence="9">Cytoplasm</location>
    </subcellularLocation>
</comment>
<dbReference type="RefSeq" id="WP_128519401.1">
    <property type="nucleotide sequence ID" value="NZ_CAUWBR010000024.1"/>
</dbReference>
<feature type="binding site" evidence="9">
    <location>
        <position position="41"/>
    </location>
    <ligand>
        <name>substrate</name>
    </ligand>
</feature>
<evidence type="ECO:0000256" key="9">
    <source>
        <dbReference type="HAMAP-Rule" id="MF_00151"/>
    </source>
</evidence>
<sequence>MPTAIFCGAFDPVTNGHMDLIERASKLFDQLYVFVAPNSEKHQVFTAERRLAWLEQACIPYKNVSCRIQKGLTVDAAKSVHAKYLIRGMRNSQDFEYELNMAAMNRSIDDSIETICLFTKPEHMFCSSSNVRELLRYHLDISAFVPDCVRMDLKGGYHENIE</sequence>
<dbReference type="InterPro" id="IPR004821">
    <property type="entry name" value="Cyt_trans-like"/>
</dbReference>
<accession>A0A3N0I2J9</accession>
<name>A0A3N0I2J9_9FIRM</name>
<keyword evidence="1 9" id="KW-0963">Cytoplasm</keyword>
<comment type="cofactor">
    <cofactor evidence="9">
        <name>Mg(2+)</name>
        <dbReference type="ChEBI" id="CHEBI:18420"/>
    </cofactor>
</comment>
<keyword evidence="6 9" id="KW-0460">Magnesium</keyword>
<keyword evidence="2 9" id="KW-0808">Transferase</keyword>
<dbReference type="GO" id="GO:0005524">
    <property type="term" value="F:ATP binding"/>
    <property type="evidence" value="ECO:0007669"/>
    <property type="project" value="UniProtKB-KW"/>
</dbReference>
<dbReference type="HAMAP" id="MF_00151">
    <property type="entry name" value="PPAT_bact"/>
    <property type="match status" value="1"/>
</dbReference>
<keyword evidence="7 9" id="KW-0173">Coenzyme A biosynthesis</keyword>
<comment type="function">
    <text evidence="9">Reversibly transfers an adenylyl group from ATP to 4'-phosphopantetheine, yielding dephospho-CoA (dPCoA) and pyrophosphate.</text>
</comment>
<dbReference type="EMBL" id="RJQC01000001">
    <property type="protein sequence ID" value="RNM31235.1"/>
    <property type="molecule type" value="Genomic_DNA"/>
</dbReference>
<dbReference type="PRINTS" id="PR01020">
    <property type="entry name" value="LPSBIOSNTHSS"/>
</dbReference>
<evidence type="ECO:0000256" key="4">
    <source>
        <dbReference type="ARBA" id="ARBA00022741"/>
    </source>
</evidence>
<comment type="similarity">
    <text evidence="9">Belongs to the bacterial CoaD family.</text>
</comment>
<dbReference type="UniPathway" id="UPA00241">
    <property type="reaction ID" value="UER00355"/>
</dbReference>
<keyword evidence="5 9" id="KW-0067">ATP-binding</keyword>
<evidence type="ECO:0000256" key="1">
    <source>
        <dbReference type="ARBA" id="ARBA00022490"/>
    </source>
</evidence>
<dbReference type="Pfam" id="PF01467">
    <property type="entry name" value="CTP_transf_like"/>
    <property type="match status" value="1"/>
</dbReference>
<dbReference type="CDD" id="cd02163">
    <property type="entry name" value="PPAT"/>
    <property type="match status" value="1"/>
</dbReference>
<dbReference type="PANTHER" id="PTHR21342:SF1">
    <property type="entry name" value="PHOSPHOPANTETHEINE ADENYLYLTRANSFERASE"/>
    <property type="match status" value="1"/>
</dbReference>
<evidence type="ECO:0000259" key="10">
    <source>
        <dbReference type="Pfam" id="PF01467"/>
    </source>
</evidence>
<dbReference type="Proteomes" id="UP000276568">
    <property type="component" value="Unassembled WGS sequence"/>
</dbReference>
<evidence type="ECO:0000256" key="6">
    <source>
        <dbReference type="ARBA" id="ARBA00022842"/>
    </source>
</evidence>
<dbReference type="OrthoDB" id="9806661at2"/>
<dbReference type="PANTHER" id="PTHR21342">
    <property type="entry name" value="PHOSPHOPANTETHEINE ADENYLYLTRANSFERASE"/>
    <property type="match status" value="1"/>
</dbReference>
<dbReference type="EC" id="2.7.7.3" evidence="9"/>